<keyword evidence="4 5" id="KW-0238">DNA-binding</keyword>
<dbReference type="AlphaFoldDB" id="T1ET39"/>
<reference evidence="8 10" key="2">
    <citation type="journal article" date="2013" name="Nature">
        <title>Insights into bilaterian evolution from three spiralian genomes.</title>
        <authorList>
            <person name="Simakov O."/>
            <person name="Marletaz F."/>
            <person name="Cho S.J."/>
            <person name="Edsinger-Gonzales E."/>
            <person name="Havlak P."/>
            <person name="Hellsten U."/>
            <person name="Kuo D.H."/>
            <person name="Larsson T."/>
            <person name="Lv J."/>
            <person name="Arendt D."/>
            <person name="Savage R."/>
            <person name="Osoegawa K."/>
            <person name="de Jong P."/>
            <person name="Grimwood J."/>
            <person name="Chapman J.A."/>
            <person name="Shapiro H."/>
            <person name="Aerts A."/>
            <person name="Otillar R.P."/>
            <person name="Terry A.Y."/>
            <person name="Boore J.L."/>
            <person name="Grigoriev I.V."/>
            <person name="Lindberg D.R."/>
            <person name="Seaver E.C."/>
            <person name="Weisblat D.A."/>
            <person name="Putnam N.H."/>
            <person name="Rokhsar D.S."/>
        </authorList>
    </citation>
    <scope>NUCLEOTIDE SEQUENCE</scope>
</reference>
<keyword evidence="3" id="KW-0862">Zinc</keyword>
<dbReference type="KEGG" id="hro:HELRODRAFT_162766"/>
<feature type="domain" description="THAP-type" evidence="7">
    <location>
        <begin position="163"/>
        <end position="254"/>
    </location>
</feature>
<dbReference type="Proteomes" id="UP000015101">
    <property type="component" value="Unassembled WGS sequence"/>
</dbReference>
<dbReference type="InParanoid" id="T1ET39"/>
<dbReference type="GO" id="GO:0003677">
    <property type="term" value="F:DNA binding"/>
    <property type="evidence" value="ECO:0007669"/>
    <property type="project" value="UniProtKB-UniRule"/>
</dbReference>
<dbReference type="SMART" id="SM00980">
    <property type="entry name" value="THAP"/>
    <property type="match status" value="1"/>
</dbReference>
<dbReference type="SMART" id="SM00692">
    <property type="entry name" value="DM3"/>
    <property type="match status" value="1"/>
</dbReference>
<organism evidence="9 10">
    <name type="scientific">Helobdella robusta</name>
    <name type="common">Californian leech</name>
    <dbReference type="NCBI Taxonomy" id="6412"/>
    <lineage>
        <taxon>Eukaryota</taxon>
        <taxon>Metazoa</taxon>
        <taxon>Spiralia</taxon>
        <taxon>Lophotrochozoa</taxon>
        <taxon>Annelida</taxon>
        <taxon>Clitellata</taxon>
        <taxon>Hirudinea</taxon>
        <taxon>Rhynchobdellida</taxon>
        <taxon>Glossiphoniidae</taxon>
        <taxon>Helobdella</taxon>
    </lineage>
</organism>
<reference evidence="9" key="3">
    <citation type="submission" date="2015-06" db="UniProtKB">
        <authorList>
            <consortium name="EnsemblMetazoa"/>
        </authorList>
    </citation>
    <scope>IDENTIFICATION</scope>
</reference>
<evidence type="ECO:0000256" key="6">
    <source>
        <dbReference type="SAM" id="MobiDB-lite"/>
    </source>
</evidence>
<evidence type="ECO:0000313" key="10">
    <source>
        <dbReference type="Proteomes" id="UP000015101"/>
    </source>
</evidence>
<keyword evidence="10" id="KW-1185">Reference proteome</keyword>
<evidence type="ECO:0000256" key="5">
    <source>
        <dbReference type="PROSITE-ProRule" id="PRU00309"/>
    </source>
</evidence>
<gene>
    <name evidence="9" type="primary">20199739</name>
    <name evidence="8" type="ORF">HELRODRAFT_162766</name>
</gene>
<dbReference type="CTD" id="20199739"/>
<dbReference type="RefSeq" id="XP_009023117.1">
    <property type="nucleotide sequence ID" value="XM_009024869.1"/>
</dbReference>
<dbReference type="PROSITE" id="PS50950">
    <property type="entry name" value="ZF_THAP"/>
    <property type="match status" value="1"/>
</dbReference>
<dbReference type="OrthoDB" id="6072788at2759"/>
<sequence>MSRWGSKEEAASEKPIRSKESSNSCCSHAIDIKNVPQLSTKESAALEPSKTKASFSTPAQDKLQKEIVASNAELQAFDCQKTLGDWTEEQTKFHIAHNDGNIATTTIAYMKQLAAVLGPQEVTFISQDDKARVPIRITAANKQAPLLMHLDYKVTSPDNNWASPKTHSGPGNYTIEQKVHSFRFPKDEHMFQKWISAIPRKDWKPTLHSRVCEKHFPAEAIITKKSSFDAKSGKMILTSLERPRLKKDSVPSIFPGCPDYYSTSVTLRVSPDKKRQRMESLNTDNVITKSLMEHSQYLTKDKINSFSELCDKVKELKLSKFWNVVCRDNDILIFNLSHDVPTEIVYLLVVNKELELKLFFKSVRLQFINDIESPINVNYMFDITTILDEVEKKERDDFVIQALKELGPKQNLPNYLETSHFIEIILRWWRIVNVKTPNAGIIKRDDYRNPINSSIDDSGINYLTKFLFWLDSWKQMKTTSGCLTRETFFALRHTTTALIEASKYCCTEFNLKYVLLGKFQTDALESRFGLYRQLSGTNYNVSLRQIFESEKKLRISSVLKNKLIGCLKTIKDESSEDVNDNFLDPSKYENLQLDENDFDLEDEKPIIVYVAGYCLHIALKKLNWCPLCKDLMSLDRSMEDVDPSFSVIANVDRGGLKYPSKAIIDLVTYNYCVVKKLTSGYFWNIFKEEQRQRMMAIKITNSILDDHEFSYWPDCDNVPNHFTNFFTLTFKRNLLDTLLFPIPIL</sequence>
<evidence type="ECO:0000313" key="9">
    <source>
        <dbReference type="EnsemblMetazoa" id="HelroP162766"/>
    </source>
</evidence>
<reference evidence="10" key="1">
    <citation type="submission" date="2012-12" db="EMBL/GenBank/DDBJ databases">
        <authorList>
            <person name="Hellsten U."/>
            <person name="Grimwood J."/>
            <person name="Chapman J.A."/>
            <person name="Shapiro H."/>
            <person name="Aerts A."/>
            <person name="Otillar R.P."/>
            <person name="Terry A.Y."/>
            <person name="Boore J.L."/>
            <person name="Simakov O."/>
            <person name="Marletaz F."/>
            <person name="Cho S.-J."/>
            <person name="Edsinger-Gonzales E."/>
            <person name="Havlak P."/>
            <person name="Kuo D.-H."/>
            <person name="Larsson T."/>
            <person name="Lv J."/>
            <person name="Arendt D."/>
            <person name="Savage R."/>
            <person name="Osoegawa K."/>
            <person name="de Jong P."/>
            <person name="Lindberg D.R."/>
            <person name="Seaver E.C."/>
            <person name="Weisblat D.A."/>
            <person name="Putnam N.H."/>
            <person name="Grigoriev I.V."/>
            <person name="Rokhsar D.S."/>
        </authorList>
    </citation>
    <scope>NUCLEOTIDE SEQUENCE</scope>
</reference>
<dbReference type="InterPro" id="IPR006612">
    <property type="entry name" value="THAP_Znf"/>
</dbReference>
<dbReference type="Pfam" id="PF05485">
    <property type="entry name" value="THAP"/>
    <property type="match status" value="1"/>
</dbReference>
<dbReference type="InterPro" id="IPR052224">
    <property type="entry name" value="THAP_domain_protein"/>
</dbReference>
<dbReference type="PANTHER" id="PTHR46927:SF3">
    <property type="entry name" value="THAP-TYPE DOMAIN-CONTAINING PROTEIN"/>
    <property type="match status" value="1"/>
</dbReference>
<evidence type="ECO:0000256" key="4">
    <source>
        <dbReference type="ARBA" id="ARBA00023125"/>
    </source>
</evidence>
<keyword evidence="1" id="KW-0479">Metal-binding</keyword>
<evidence type="ECO:0000259" key="7">
    <source>
        <dbReference type="PROSITE" id="PS50950"/>
    </source>
</evidence>
<dbReference type="GeneID" id="20199739"/>
<proteinExistence type="predicted"/>
<evidence type="ECO:0000256" key="1">
    <source>
        <dbReference type="ARBA" id="ARBA00022723"/>
    </source>
</evidence>
<evidence type="ECO:0000256" key="2">
    <source>
        <dbReference type="ARBA" id="ARBA00022771"/>
    </source>
</evidence>
<evidence type="ECO:0000256" key="3">
    <source>
        <dbReference type="ARBA" id="ARBA00022833"/>
    </source>
</evidence>
<dbReference type="PANTHER" id="PTHR46927">
    <property type="entry name" value="AGAP005574-PA"/>
    <property type="match status" value="1"/>
</dbReference>
<dbReference type="SUPFAM" id="SSF57716">
    <property type="entry name" value="Glucocorticoid receptor-like (DNA-binding domain)"/>
    <property type="match status" value="1"/>
</dbReference>
<keyword evidence="2 5" id="KW-0863">Zinc-finger</keyword>
<evidence type="ECO:0000313" key="8">
    <source>
        <dbReference type="EMBL" id="ESN99248.1"/>
    </source>
</evidence>
<dbReference type="EnsemblMetazoa" id="HelroT162766">
    <property type="protein sequence ID" value="HelroP162766"/>
    <property type="gene ID" value="HelroG162766"/>
</dbReference>
<feature type="region of interest" description="Disordered" evidence="6">
    <location>
        <begin position="1"/>
        <end position="23"/>
    </location>
</feature>
<feature type="compositionally biased region" description="Basic and acidic residues" evidence="6">
    <location>
        <begin position="1"/>
        <end position="20"/>
    </location>
</feature>
<dbReference type="EMBL" id="AMQM01001170">
    <property type="status" value="NOT_ANNOTATED_CDS"/>
    <property type="molecule type" value="Genomic_DNA"/>
</dbReference>
<protein>
    <recommendedName>
        <fullName evidence="7">THAP-type domain-containing protein</fullName>
    </recommendedName>
</protein>
<accession>T1ET39</accession>
<dbReference type="Gene3D" id="6.20.210.20">
    <property type="entry name" value="THAP domain"/>
    <property type="match status" value="1"/>
</dbReference>
<dbReference type="EMBL" id="KB097143">
    <property type="protein sequence ID" value="ESN99248.1"/>
    <property type="molecule type" value="Genomic_DNA"/>
</dbReference>
<name>T1ET39_HELRO</name>
<dbReference type="InterPro" id="IPR038441">
    <property type="entry name" value="THAP_Znf_sf"/>
</dbReference>
<dbReference type="GO" id="GO:0008270">
    <property type="term" value="F:zinc ion binding"/>
    <property type="evidence" value="ECO:0007669"/>
    <property type="project" value="UniProtKB-KW"/>
</dbReference>
<dbReference type="HOGENOM" id="CLU_373099_0_0_1"/>